<dbReference type="RefSeq" id="WP_184093515.1">
    <property type="nucleotide sequence ID" value="NZ_AP023367.1"/>
</dbReference>
<dbReference type="InterPro" id="IPR009003">
    <property type="entry name" value="Peptidase_S1_PA"/>
</dbReference>
<dbReference type="GO" id="GO:0004252">
    <property type="term" value="F:serine-type endopeptidase activity"/>
    <property type="evidence" value="ECO:0007669"/>
    <property type="project" value="InterPro"/>
</dbReference>
<dbReference type="SUPFAM" id="SSF50494">
    <property type="entry name" value="Trypsin-like serine proteases"/>
    <property type="match status" value="1"/>
</dbReference>
<dbReference type="InterPro" id="IPR043504">
    <property type="entry name" value="Peptidase_S1_PA_chymotrypsin"/>
</dbReference>
<accession>A0A6S6R994</accession>
<organism evidence="4 5">
    <name type="scientific">Anaerocolumna cellulosilytica</name>
    <dbReference type="NCBI Taxonomy" id="433286"/>
    <lineage>
        <taxon>Bacteria</taxon>
        <taxon>Bacillati</taxon>
        <taxon>Bacillota</taxon>
        <taxon>Clostridia</taxon>
        <taxon>Lachnospirales</taxon>
        <taxon>Lachnospiraceae</taxon>
        <taxon>Anaerocolumna</taxon>
    </lineage>
</organism>
<dbReference type="PANTHER" id="PTHR43343">
    <property type="entry name" value="PEPTIDASE S12"/>
    <property type="match status" value="1"/>
</dbReference>
<dbReference type="EMBL" id="AP023367">
    <property type="protein sequence ID" value="BCJ95735.1"/>
    <property type="molecule type" value="Genomic_DNA"/>
</dbReference>
<proteinExistence type="inferred from homology"/>
<dbReference type="PANTHER" id="PTHR43343:SF3">
    <property type="entry name" value="PROTEASE DO-LIKE 8, CHLOROPLASTIC"/>
    <property type="match status" value="1"/>
</dbReference>
<evidence type="ECO:0000256" key="1">
    <source>
        <dbReference type="ARBA" id="ARBA00010541"/>
    </source>
</evidence>
<name>A0A6S6R994_9FIRM</name>
<dbReference type="Gene3D" id="2.40.10.10">
    <property type="entry name" value="Trypsin-like serine proteases"/>
    <property type="match status" value="2"/>
</dbReference>
<evidence type="ECO:0000313" key="4">
    <source>
        <dbReference type="EMBL" id="BCJ95735.1"/>
    </source>
</evidence>
<dbReference type="SMART" id="SM00228">
    <property type="entry name" value="PDZ"/>
    <property type="match status" value="1"/>
</dbReference>
<dbReference type="InterPro" id="IPR001478">
    <property type="entry name" value="PDZ"/>
</dbReference>
<dbReference type="Pfam" id="PF13180">
    <property type="entry name" value="PDZ_2"/>
    <property type="match status" value="1"/>
</dbReference>
<sequence>MDEFNRFNKEDNKYYDNGAGSKIIEGYAVIKDVESKKKKSVAGYFSKIVITAGVFGLVAGVSFQGYNSIFNKQGSNTEISQNTSEPTSNDTANGVSTVETGISNSTGSDVSTVVNNVMPSIVAINAKINNVTNDFFGRQYNQEVDGSGSGIIIGQNDSEILIATNNHVIKGANAVEIVFADDTTAQATVKGTAPASDLAVVAVDVNDLEEGTFDNIKIATLGDSDSVKLGEMAIAIGNALGYGQSITVGYVSALDREVTVDNITLKVLQTDAAINPGNSGGALLNSKGEVIGINSVKYVDDSVESIGYAIPITDAIPVISDLMNRTELEDSEKAYLGIGGKDVTSSYSQSFNMPVGIYVGEIADDSAAAKAGIVIGDIVVAVNNTKVESLSELQDALNYTKAGSEGTITVKSLVNGSYEEKVLNITFGFKPKN</sequence>
<dbReference type="Proteomes" id="UP000515561">
    <property type="component" value="Chromosome"/>
</dbReference>
<dbReference type="Pfam" id="PF13365">
    <property type="entry name" value="Trypsin_2"/>
    <property type="match status" value="1"/>
</dbReference>
<dbReference type="InterPro" id="IPR001940">
    <property type="entry name" value="Peptidase_S1C"/>
</dbReference>
<protein>
    <submittedName>
        <fullName evidence="4">Peptidase S1</fullName>
    </submittedName>
</protein>
<keyword evidence="5" id="KW-1185">Reference proteome</keyword>
<dbReference type="PRINTS" id="PR00834">
    <property type="entry name" value="PROTEASES2C"/>
</dbReference>
<dbReference type="InterPro" id="IPR036034">
    <property type="entry name" value="PDZ_sf"/>
</dbReference>
<dbReference type="PROSITE" id="PS50106">
    <property type="entry name" value="PDZ"/>
    <property type="match status" value="1"/>
</dbReference>
<comment type="similarity">
    <text evidence="1">Belongs to the peptidase S1C family.</text>
</comment>
<keyword evidence="2" id="KW-0645">Protease</keyword>
<keyword evidence="3" id="KW-0378">Hydrolase</keyword>
<evidence type="ECO:0000256" key="3">
    <source>
        <dbReference type="ARBA" id="ARBA00022801"/>
    </source>
</evidence>
<evidence type="ECO:0000256" key="2">
    <source>
        <dbReference type="ARBA" id="ARBA00022670"/>
    </source>
</evidence>
<evidence type="ECO:0000313" key="5">
    <source>
        <dbReference type="Proteomes" id="UP000515561"/>
    </source>
</evidence>
<dbReference type="Gene3D" id="2.30.42.10">
    <property type="match status" value="1"/>
</dbReference>
<reference evidence="4 5" key="1">
    <citation type="journal article" date="2016" name="Int. J. Syst. Evol. Microbiol.">
        <title>Descriptions of Anaerotaenia torta gen. nov., sp. nov. and Anaerocolumna cellulosilytica gen. nov., sp. nov. isolated from a methanogenic reactor of cattle waste.</title>
        <authorList>
            <person name="Uek A."/>
            <person name="Ohtaki Y."/>
            <person name="Kaku N."/>
            <person name="Ueki K."/>
        </authorList>
    </citation>
    <scope>NUCLEOTIDE SEQUENCE [LARGE SCALE GENOMIC DNA]</scope>
    <source>
        <strain evidence="4 5">SN021</strain>
    </source>
</reference>
<dbReference type="SUPFAM" id="SSF50156">
    <property type="entry name" value="PDZ domain-like"/>
    <property type="match status" value="1"/>
</dbReference>
<dbReference type="InterPro" id="IPR051201">
    <property type="entry name" value="Chloro_Bact_Ser_Proteases"/>
</dbReference>
<dbReference type="AlphaFoldDB" id="A0A6S6R994"/>
<dbReference type="GO" id="GO:0006508">
    <property type="term" value="P:proteolysis"/>
    <property type="evidence" value="ECO:0007669"/>
    <property type="project" value="UniProtKB-KW"/>
</dbReference>
<gene>
    <name evidence="4" type="ORF">acsn021_33040</name>
</gene>
<dbReference type="KEGG" id="acel:acsn021_33040"/>